<proteinExistence type="predicted"/>
<dbReference type="Proteomes" id="UP000189462">
    <property type="component" value="Unassembled WGS sequence"/>
</dbReference>
<evidence type="ECO:0000313" key="3">
    <source>
        <dbReference type="Proteomes" id="UP000189462"/>
    </source>
</evidence>
<protein>
    <recommendedName>
        <fullName evidence="4">Integrase</fullName>
    </recommendedName>
</protein>
<dbReference type="SUPFAM" id="SSF56349">
    <property type="entry name" value="DNA breaking-rejoining enzymes"/>
    <property type="match status" value="1"/>
</dbReference>
<dbReference type="Gene3D" id="1.10.443.10">
    <property type="entry name" value="Intergrase catalytic core"/>
    <property type="match status" value="1"/>
</dbReference>
<dbReference type="InterPro" id="IPR011010">
    <property type="entry name" value="DNA_brk_join_enz"/>
</dbReference>
<accession>A0A1V3NHJ7</accession>
<evidence type="ECO:0008006" key="4">
    <source>
        <dbReference type="Google" id="ProtNLM"/>
    </source>
</evidence>
<dbReference type="InterPro" id="IPR013762">
    <property type="entry name" value="Integrase-like_cat_sf"/>
</dbReference>
<dbReference type="EMBL" id="MVBK01000048">
    <property type="protein sequence ID" value="OOG24348.1"/>
    <property type="molecule type" value="Genomic_DNA"/>
</dbReference>
<comment type="caution">
    <text evidence="2">The sequence shown here is derived from an EMBL/GenBank/DDBJ whole genome shotgun (WGS) entry which is preliminary data.</text>
</comment>
<dbReference type="GO" id="GO:0006310">
    <property type="term" value="P:DNA recombination"/>
    <property type="evidence" value="ECO:0007669"/>
    <property type="project" value="UniProtKB-KW"/>
</dbReference>
<dbReference type="GO" id="GO:0015074">
    <property type="term" value="P:DNA integration"/>
    <property type="evidence" value="ECO:0007669"/>
    <property type="project" value="InterPro"/>
</dbReference>
<name>A0A1V3NHJ7_9GAMM</name>
<keyword evidence="1" id="KW-0233">DNA recombination</keyword>
<dbReference type="AlphaFoldDB" id="A0A1V3NHJ7"/>
<evidence type="ECO:0000313" key="2">
    <source>
        <dbReference type="EMBL" id="OOG24348.1"/>
    </source>
</evidence>
<dbReference type="GO" id="GO:0003677">
    <property type="term" value="F:DNA binding"/>
    <property type="evidence" value="ECO:0007669"/>
    <property type="project" value="InterPro"/>
</dbReference>
<organism evidence="2 3">
    <name type="scientific">Thioalkalivibrio denitrificans</name>
    <dbReference type="NCBI Taxonomy" id="108003"/>
    <lineage>
        <taxon>Bacteria</taxon>
        <taxon>Pseudomonadati</taxon>
        <taxon>Pseudomonadota</taxon>
        <taxon>Gammaproteobacteria</taxon>
        <taxon>Chromatiales</taxon>
        <taxon>Ectothiorhodospiraceae</taxon>
        <taxon>Thioalkalivibrio</taxon>
    </lineage>
</organism>
<keyword evidence="3" id="KW-1185">Reference proteome</keyword>
<gene>
    <name evidence="2" type="ORF">B1C78_09050</name>
</gene>
<sequence>MRDFRQVVEAGNYLDSERENVNQHTKRLFWATDWTKWDRFNLTELAAVHAHWRKSKLLARNGKNDYPIPPIPFRILLHELTAGLAAKVSIAKEDVENYPQTLNMVLALSRAPTDSASPRFPDEFAEMYIPASKSRREDVLFAHLVHAREADQTQARWPGAVSVRPGWEDLPVRECGLVWTGLFDGFLEDWQTHYESDGKYRNLRAFSDYLFLYLNWWCHRYEARDHEFPQRPGQVQRYIHIKKGAIPKTGEHPLTFQEFLLKRFPSAPIARAGAMHAAMDLFDWVIEEHKGTALQADLFEEGFQNPIRAKDFHYKGANRRRHARIRLGKRHAELLCDYLLGIEAFFTKLECDFLGGDSHSLPLRPIPTTLEAEAYGYIPVVFRHGRVLPIEDVPAAYNLHTADFVVNFQIDARWPNLSSLRLLCLMMETGLRGAHIRWLGRESLSYQDEKRPTLCKRIYVNTDKAGSGFPLPVSDEAYSILGRQLAVVTRILAGGTPEPVLYMGRKHSRFDPVDTLFYASSSTRRNFGVLPDSSYRKLFRVILALFGEWLREQTGEEVELVTPRDGEDMSEILAGSRRYATEQTESIYTPHSIRSTVISERMSVLPIRLVGLLAGHRNEETTAYYHQVDEEELHRLLNQLPMEPVARFGFSRDDPAYIQSALPNSALRRALDKDRKDAEMVFGFTTVTFGDDESRPKNDGLTALRIASDASIAYFDTHLCPLAGHCPKDVVDELKEPHRCGLCRYAVKSVDQLPAIRAKIRSLESRARAASKRAEQIFRGGSHDEAQRFFDAADMDATEALGWHLAETVLEQKLLKLRSGSIRVSEYHVDQPEMLKRHLVRATLPKSESARILQRISECNAYPSMQDEEVRQIAARLKRIMLGAEEPVFEGEADPVAELCSHLATRMDAQGISTTELIRQLDQHRESLTARSFAGPDAFKQLVRKDEE</sequence>
<evidence type="ECO:0000256" key="1">
    <source>
        <dbReference type="ARBA" id="ARBA00023172"/>
    </source>
</evidence>
<reference evidence="2 3" key="1">
    <citation type="submission" date="2017-02" db="EMBL/GenBank/DDBJ databases">
        <title>Genomic diversity within the haloalkaliphilic genus Thioalkalivibrio.</title>
        <authorList>
            <person name="Ahn A.-C."/>
            <person name="Meier-Kolthoff J."/>
            <person name="Overmars L."/>
            <person name="Richter M."/>
            <person name="Woyke T."/>
            <person name="Sorokin D.Y."/>
            <person name="Muyzer G."/>
        </authorList>
    </citation>
    <scope>NUCLEOTIDE SEQUENCE [LARGE SCALE GENOMIC DNA]</scope>
    <source>
        <strain evidence="2 3">ALJD</strain>
    </source>
</reference>